<feature type="transmembrane region" description="Helical" evidence="5">
    <location>
        <begin position="103"/>
        <end position="125"/>
    </location>
</feature>
<evidence type="ECO:0000256" key="2">
    <source>
        <dbReference type="ARBA" id="ARBA00022692"/>
    </source>
</evidence>
<comment type="caution">
    <text evidence="7">The sequence shown here is derived from an EMBL/GenBank/DDBJ whole genome shotgun (WGS) entry which is preliminary data.</text>
</comment>
<dbReference type="GO" id="GO:0012505">
    <property type="term" value="C:endomembrane system"/>
    <property type="evidence" value="ECO:0007669"/>
    <property type="project" value="UniProtKB-SubCell"/>
</dbReference>
<feature type="transmembrane region" description="Helical" evidence="5">
    <location>
        <begin position="398"/>
        <end position="424"/>
    </location>
</feature>
<dbReference type="PANTHER" id="PTHR43826">
    <property type="entry name" value="GLUCOSE-6-PHOSPHATE EXCHANGER SLC37A4"/>
    <property type="match status" value="1"/>
</dbReference>
<evidence type="ECO:0000313" key="8">
    <source>
        <dbReference type="Proteomes" id="UP000748531"/>
    </source>
</evidence>
<evidence type="ECO:0000313" key="7">
    <source>
        <dbReference type="EMBL" id="KAF5400257.1"/>
    </source>
</evidence>
<reference evidence="7" key="1">
    <citation type="submission" date="2019-05" db="EMBL/GenBank/DDBJ databases">
        <title>Annotation for the trematode Paragonimus heterotremus.</title>
        <authorList>
            <person name="Choi Y.-J."/>
        </authorList>
    </citation>
    <scope>NUCLEOTIDE SEQUENCE</scope>
    <source>
        <strain evidence="7">LC</strain>
    </source>
</reference>
<feature type="domain" description="Major facilitator superfamily (MFS) profile" evidence="6">
    <location>
        <begin position="11"/>
        <end position="489"/>
    </location>
</feature>
<dbReference type="OrthoDB" id="3639251at2759"/>
<sequence>MPSDKHRPLLILAPLFISYTCLSLARRVLQDVYTLMPSFVDDKQATARLGLILSSQTTGYTITKLLSGIAMDRMNPMMAFIFALWGTALSLLFMSISSHFYSWFILYSFNGLFLGVSWPAIAKILRTSVPQHELATWWGILASAVNLAGGLGPWIALFLTSSTKSWLGTYAWKSVFITLGCGCLLSGVFLISYRFTRLSHRPHNHDKIDHHVNVIPHTSFSSSAGVLGQPSSMRAEDANKCATSVSPPKADQSDRFSVNQQDPLDCSCYLAVRSNTFWQQLLNLVRVLSPRHRLLLCCSALVHLSSTFLRFAISNWFLIMLKNYPDLYSLESMNSFVTTFELGGLLGNLLAGVLSDQGVSKTSGFFSNPRVSLIVGQMVPASVLLTIVSIFIDHGTSSPLLILAGLILGLTVFGAISLCGVFAVELAPPSLSGTCHAFSALCANLGALLACYPFTSLVEQVGWSSAFSLSGLLSGLTILPLLLVSVGPIFMRSHGH</sequence>
<evidence type="ECO:0000256" key="1">
    <source>
        <dbReference type="ARBA" id="ARBA00004127"/>
    </source>
</evidence>
<dbReference type="GO" id="GO:0061513">
    <property type="term" value="F:glucose 6-phosphate:phosphate antiporter activity"/>
    <property type="evidence" value="ECO:0007669"/>
    <property type="project" value="TreeGrafter"/>
</dbReference>
<proteinExistence type="predicted"/>
<dbReference type="InterPro" id="IPR036259">
    <property type="entry name" value="MFS_trans_sf"/>
</dbReference>
<dbReference type="GO" id="GO:0035435">
    <property type="term" value="P:phosphate ion transmembrane transport"/>
    <property type="evidence" value="ECO:0007669"/>
    <property type="project" value="TreeGrafter"/>
</dbReference>
<keyword evidence="2 5" id="KW-0812">Transmembrane</keyword>
<dbReference type="PANTHER" id="PTHR43826:SF3">
    <property type="entry name" value="GLUCOSE-6-PHOSPHATE EXCHANGER SLC37A4"/>
    <property type="match status" value="1"/>
</dbReference>
<dbReference type="Pfam" id="PF00083">
    <property type="entry name" value="Sugar_tr"/>
    <property type="match status" value="1"/>
</dbReference>
<gene>
    <name evidence="7" type="ORF">PHET_06372</name>
</gene>
<feature type="transmembrane region" description="Helical" evidence="5">
    <location>
        <begin position="467"/>
        <end position="491"/>
    </location>
</feature>
<name>A0A8J4TEA3_9TREM</name>
<feature type="transmembrane region" description="Helical" evidence="5">
    <location>
        <begin position="371"/>
        <end position="392"/>
    </location>
</feature>
<evidence type="ECO:0000256" key="5">
    <source>
        <dbReference type="SAM" id="Phobius"/>
    </source>
</evidence>
<keyword evidence="3 5" id="KW-1133">Transmembrane helix</keyword>
<dbReference type="AlphaFoldDB" id="A0A8J4TEA3"/>
<keyword evidence="4 5" id="KW-0472">Membrane</keyword>
<feature type="transmembrane region" description="Helical" evidence="5">
    <location>
        <begin position="78"/>
        <end position="97"/>
    </location>
</feature>
<dbReference type="InterPro" id="IPR005828">
    <property type="entry name" value="MFS_sugar_transport-like"/>
</dbReference>
<evidence type="ECO:0000256" key="4">
    <source>
        <dbReference type="ARBA" id="ARBA00023136"/>
    </source>
</evidence>
<organism evidence="7 8">
    <name type="scientific">Paragonimus heterotremus</name>
    <dbReference type="NCBI Taxonomy" id="100268"/>
    <lineage>
        <taxon>Eukaryota</taxon>
        <taxon>Metazoa</taxon>
        <taxon>Spiralia</taxon>
        <taxon>Lophotrochozoa</taxon>
        <taxon>Platyhelminthes</taxon>
        <taxon>Trematoda</taxon>
        <taxon>Digenea</taxon>
        <taxon>Plagiorchiida</taxon>
        <taxon>Troglotremata</taxon>
        <taxon>Troglotrematidae</taxon>
        <taxon>Paragonimus</taxon>
    </lineage>
</organism>
<feature type="transmembrane region" description="Helical" evidence="5">
    <location>
        <begin position="436"/>
        <end position="455"/>
    </location>
</feature>
<dbReference type="GO" id="GO:0016020">
    <property type="term" value="C:membrane"/>
    <property type="evidence" value="ECO:0007669"/>
    <property type="project" value="InterPro"/>
</dbReference>
<accession>A0A8J4TEA3</accession>
<dbReference type="InterPro" id="IPR020846">
    <property type="entry name" value="MFS_dom"/>
</dbReference>
<evidence type="ECO:0000259" key="6">
    <source>
        <dbReference type="PROSITE" id="PS50850"/>
    </source>
</evidence>
<comment type="subcellular location">
    <subcellularLocation>
        <location evidence="1">Endomembrane system</location>
        <topology evidence="1">Multi-pass membrane protein</topology>
    </subcellularLocation>
</comment>
<dbReference type="InterPro" id="IPR051337">
    <property type="entry name" value="OPA_Antiporter"/>
</dbReference>
<keyword evidence="8" id="KW-1185">Reference proteome</keyword>
<feature type="transmembrane region" description="Helical" evidence="5">
    <location>
        <begin position="171"/>
        <end position="193"/>
    </location>
</feature>
<dbReference type="EMBL" id="LUCH01003339">
    <property type="protein sequence ID" value="KAF5400257.1"/>
    <property type="molecule type" value="Genomic_DNA"/>
</dbReference>
<dbReference type="Proteomes" id="UP000748531">
    <property type="component" value="Unassembled WGS sequence"/>
</dbReference>
<dbReference type="SUPFAM" id="SSF103473">
    <property type="entry name" value="MFS general substrate transporter"/>
    <property type="match status" value="1"/>
</dbReference>
<dbReference type="PROSITE" id="PS50850">
    <property type="entry name" value="MFS"/>
    <property type="match status" value="1"/>
</dbReference>
<protein>
    <recommendedName>
        <fullName evidence="6">Major facilitator superfamily (MFS) profile domain-containing protein</fullName>
    </recommendedName>
</protein>
<dbReference type="Gene3D" id="1.20.1250.20">
    <property type="entry name" value="MFS general substrate transporter like domains"/>
    <property type="match status" value="2"/>
</dbReference>
<evidence type="ECO:0000256" key="3">
    <source>
        <dbReference type="ARBA" id="ARBA00022989"/>
    </source>
</evidence>
<feature type="transmembrane region" description="Helical" evidence="5">
    <location>
        <begin position="137"/>
        <end position="159"/>
    </location>
</feature>